<protein>
    <submittedName>
        <fullName evidence="2">Uncharacterized protein</fullName>
    </submittedName>
</protein>
<evidence type="ECO:0000313" key="2">
    <source>
        <dbReference type="EMBL" id="KAK9934762.1"/>
    </source>
</evidence>
<sequence>MSRDAMNSPKIDKYKTNKTHGRLQRRPKWQMHISNLTEAKSRRSGKFDRKRAKLEEDNGREDRTVTEEEVEEFFTILGRIHAAARHFRKTDGAGRKFTSKKLRLTFEAQDFGEDNGIINKDDEKKMAEENSGLDLNSDPASKESSY</sequence>
<dbReference type="Proteomes" id="UP001457282">
    <property type="component" value="Unassembled WGS sequence"/>
</dbReference>
<feature type="region of interest" description="Disordered" evidence="1">
    <location>
        <begin position="1"/>
        <end position="67"/>
    </location>
</feature>
<evidence type="ECO:0000256" key="1">
    <source>
        <dbReference type="SAM" id="MobiDB-lite"/>
    </source>
</evidence>
<name>A0AAW1XDY8_RUBAR</name>
<dbReference type="GO" id="GO:0010112">
    <property type="term" value="P:regulation of systemic acquired resistance"/>
    <property type="evidence" value="ECO:0007669"/>
    <property type="project" value="InterPro"/>
</dbReference>
<dbReference type="InterPro" id="IPR034577">
    <property type="entry name" value="NIMIN-2"/>
</dbReference>
<dbReference type="EMBL" id="JBEDUW010000004">
    <property type="protein sequence ID" value="KAK9934762.1"/>
    <property type="molecule type" value="Genomic_DNA"/>
</dbReference>
<feature type="region of interest" description="Disordered" evidence="1">
    <location>
        <begin position="113"/>
        <end position="146"/>
    </location>
</feature>
<feature type="compositionally biased region" description="Basic and acidic residues" evidence="1">
    <location>
        <begin position="119"/>
        <end position="128"/>
    </location>
</feature>
<reference evidence="2 3" key="1">
    <citation type="journal article" date="2023" name="G3 (Bethesda)">
        <title>A chromosome-length genome assembly and annotation of blackberry (Rubus argutus, cv. 'Hillquist').</title>
        <authorList>
            <person name="Bruna T."/>
            <person name="Aryal R."/>
            <person name="Dudchenko O."/>
            <person name="Sargent D.J."/>
            <person name="Mead D."/>
            <person name="Buti M."/>
            <person name="Cavallini A."/>
            <person name="Hytonen T."/>
            <person name="Andres J."/>
            <person name="Pham M."/>
            <person name="Weisz D."/>
            <person name="Mascagni F."/>
            <person name="Usai G."/>
            <person name="Natali L."/>
            <person name="Bassil N."/>
            <person name="Fernandez G.E."/>
            <person name="Lomsadze A."/>
            <person name="Armour M."/>
            <person name="Olukolu B."/>
            <person name="Poorten T."/>
            <person name="Britton C."/>
            <person name="Davik J."/>
            <person name="Ashrafi H."/>
            <person name="Aiden E.L."/>
            <person name="Borodovsky M."/>
            <person name="Worthington M."/>
        </authorList>
    </citation>
    <scope>NUCLEOTIDE SEQUENCE [LARGE SCALE GENOMIC DNA]</scope>
    <source>
        <strain evidence="2">PI 553951</strain>
    </source>
</reference>
<keyword evidence="3" id="KW-1185">Reference proteome</keyword>
<dbReference type="PANTHER" id="PTHR35735:SF8">
    <property type="entry name" value="PROTEIN NIM1-INTERACTING 2"/>
    <property type="match status" value="1"/>
</dbReference>
<dbReference type="AlphaFoldDB" id="A0AAW1XDY8"/>
<dbReference type="PANTHER" id="PTHR35735">
    <property type="entry name" value="PROTEIN NIM1-INTERACTING 2"/>
    <property type="match status" value="1"/>
</dbReference>
<accession>A0AAW1XDY8</accession>
<proteinExistence type="predicted"/>
<organism evidence="2 3">
    <name type="scientific">Rubus argutus</name>
    <name type="common">Southern blackberry</name>
    <dbReference type="NCBI Taxonomy" id="59490"/>
    <lineage>
        <taxon>Eukaryota</taxon>
        <taxon>Viridiplantae</taxon>
        <taxon>Streptophyta</taxon>
        <taxon>Embryophyta</taxon>
        <taxon>Tracheophyta</taxon>
        <taxon>Spermatophyta</taxon>
        <taxon>Magnoliopsida</taxon>
        <taxon>eudicotyledons</taxon>
        <taxon>Gunneridae</taxon>
        <taxon>Pentapetalae</taxon>
        <taxon>rosids</taxon>
        <taxon>fabids</taxon>
        <taxon>Rosales</taxon>
        <taxon>Rosaceae</taxon>
        <taxon>Rosoideae</taxon>
        <taxon>Rosoideae incertae sedis</taxon>
        <taxon>Rubus</taxon>
    </lineage>
</organism>
<feature type="compositionally biased region" description="Basic and acidic residues" evidence="1">
    <location>
        <begin position="39"/>
        <end position="66"/>
    </location>
</feature>
<feature type="compositionally biased region" description="Basic residues" evidence="1">
    <location>
        <begin position="16"/>
        <end position="29"/>
    </location>
</feature>
<comment type="caution">
    <text evidence="2">The sequence shown here is derived from an EMBL/GenBank/DDBJ whole genome shotgun (WGS) entry which is preliminary data.</text>
</comment>
<evidence type="ECO:0000313" key="3">
    <source>
        <dbReference type="Proteomes" id="UP001457282"/>
    </source>
</evidence>
<gene>
    <name evidence="2" type="ORF">M0R45_021895</name>
</gene>